<reference evidence="2" key="1">
    <citation type="submission" date="2017-08" db="EMBL/GenBank/DDBJ databases">
        <title>A dynamic microbial community with high functional redundancy inhabits the cold, oxic subseafloor aquifer.</title>
        <authorList>
            <person name="Tully B.J."/>
            <person name="Wheat C.G."/>
            <person name="Glazer B.T."/>
            <person name="Huber J.A."/>
        </authorList>
    </citation>
    <scope>NUCLEOTIDE SEQUENCE [LARGE SCALE GENOMIC DNA]</scope>
</reference>
<proteinExistence type="predicted"/>
<protein>
    <recommendedName>
        <fullName evidence="3">Fe2OG dioxygenase domain-containing protein</fullName>
    </recommendedName>
</protein>
<evidence type="ECO:0008006" key="3">
    <source>
        <dbReference type="Google" id="ProtNLM"/>
    </source>
</evidence>
<comment type="caution">
    <text evidence="1">The sequence shown here is derived from an EMBL/GenBank/DDBJ whole genome shotgun (WGS) entry which is preliminary data.</text>
</comment>
<gene>
    <name evidence="1" type="ORF">COA96_04420</name>
</gene>
<evidence type="ECO:0000313" key="1">
    <source>
        <dbReference type="EMBL" id="PCJ26878.1"/>
    </source>
</evidence>
<dbReference type="Gene3D" id="2.60.120.620">
    <property type="entry name" value="q2cbj1_9rhob like domain"/>
    <property type="match status" value="1"/>
</dbReference>
<accession>A0A2A5B6Y2</accession>
<dbReference type="Proteomes" id="UP000218327">
    <property type="component" value="Unassembled WGS sequence"/>
</dbReference>
<dbReference type="Pfam" id="PF13759">
    <property type="entry name" value="2OG-FeII_Oxy_5"/>
    <property type="match status" value="1"/>
</dbReference>
<name>A0A2A5B6Y2_9GAMM</name>
<dbReference type="NCBIfam" id="TIGR02466">
    <property type="entry name" value="TIGR02466 family protein"/>
    <property type="match status" value="1"/>
</dbReference>
<organism evidence="1 2">
    <name type="scientific">SAR86 cluster bacterium</name>
    <dbReference type="NCBI Taxonomy" id="2030880"/>
    <lineage>
        <taxon>Bacteria</taxon>
        <taxon>Pseudomonadati</taxon>
        <taxon>Pseudomonadota</taxon>
        <taxon>Gammaproteobacteria</taxon>
        <taxon>SAR86 cluster</taxon>
    </lineage>
</organism>
<sequence>MKSTEFDFRVDAQHVGFFETPVAYTKLKGGETLMASLKASIRSKRLVDPGLVRSNIGGWHSDTDMLFWGGPAATKLAETAINIAKRMTHFQDSDVENYNWVARMWANVTSKGGLNHMHAHPGNLWAAVLYIDMGDEGSSPNSSGGEFYIEDPRFPMSAMHNTAVRLIGSDGKPQQYQLELKVEKGNLILFPAWLRHGVRTYTGESERISIAINIDAQRK</sequence>
<evidence type="ECO:0000313" key="2">
    <source>
        <dbReference type="Proteomes" id="UP000218327"/>
    </source>
</evidence>
<dbReference type="EMBL" id="NVVJ01000009">
    <property type="protein sequence ID" value="PCJ26878.1"/>
    <property type="molecule type" value="Genomic_DNA"/>
</dbReference>
<dbReference type="InterPro" id="IPR012668">
    <property type="entry name" value="CHP02466"/>
</dbReference>
<dbReference type="AlphaFoldDB" id="A0A2A5B6Y2"/>